<dbReference type="AlphaFoldDB" id="A0A9P4P434"/>
<organism evidence="1 2">
    <name type="scientific">Karstenula rhodostoma CBS 690.94</name>
    <dbReference type="NCBI Taxonomy" id="1392251"/>
    <lineage>
        <taxon>Eukaryota</taxon>
        <taxon>Fungi</taxon>
        <taxon>Dikarya</taxon>
        <taxon>Ascomycota</taxon>
        <taxon>Pezizomycotina</taxon>
        <taxon>Dothideomycetes</taxon>
        <taxon>Pleosporomycetidae</taxon>
        <taxon>Pleosporales</taxon>
        <taxon>Massarineae</taxon>
        <taxon>Didymosphaeriaceae</taxon>
        <taxon>Karstenula</taxon>
    </lineage>
</organism>
<accession>A0A9P4P434</accession>
<dbReference type="Proteomes" id="UP000799764">
    <property type="component" value="Unassembled WGS sequence"/>
</dbReference>
<proteinExistence type="predicted"/>
<dbReference type="EMBL" id="MU001514">
    <property type="protein sequence ID" value="KAF2437965.1"/>
    <property type="molecule type" value="Genomic_DNA"/>
</dbReference>
<gene>
    <name evidence="1" type="ORF">P171DRAFT_505743</name>
</gene>
<comment type="caution">
    <text evidence="1">The sequence shown here is derived from an EMBL/GenBank/DDBJ whole genome shotgun (WGS) entry which is preliminary data.</text>
</comment>
<keyword evidence="2" id="KW-1185">Reference proteome</keyword>
<evidence type="ECO:0000313" key="2">
    <source>
        <dbReference type="Proteomes" id="UP000799764"/>
    </source>
</evidence>
<dbReference type="OrthoDB" id="2787676at2759"/>
<sequence>MGMKALKSVGRALGDSGAWKKLANPTVSRGKTAWPKSNAELENIGVRFDYDEEVTQNGVVYHKFQCQPNAGKISASLKAWREKHGGTHAVMTTILVRKNATKSEVLQAVDGALNNVNA</sequence>
<reference evidence="1" key="1">
    <citation type="journal article" date="2020" name="Stud. Mycol.">
        <title>101 Dothideomycetes genomes: a test case for predicting lifestyles and emergence of pathogens.</title>
        <authorList>
            <person name="Haridas S."/>
            <person name="Albert R."/>
            <person name="Binder M."/>
            <person name="Bloem J."/>
            <person name="Labutti K."/>
            <person name="Salamov A."/>
            <person name="Andreopoulos B."/>
            <person name="Baker S."/>
            <person name="Barry K."/>
            <person name="Bills G."/>
            <person name="Bluhm B."/>
            <person name="Cannon C."/>
            <person name="Castanera R."/>
            <person name="Culley D."/>
            <person name="Daum C."/>
            <person name="Ezra D."/>
            <person name="Gonzalez J."/>
            <person name="Henrissat B."/>
            <person name="Kuo A."/>
            <person name="Liang C."/>
            <person name="Lipzen A."/>
            <person name="Lutzoni F."/>
            <person name="Magnuson J."/>
            <person name="Mondo S."/>
            <person name="Nolan M."/>
            <person name="Ohm R."/>
            <person name="Pangilinan J."/>
            <person name="Park H.-J."/>
            <person name="Ramirez L."/>
            <person name="Alfaro M."/>
            <person name="Sun H."/>
            <person name="Tritt A."/>
            <person name="Yoshinaga Y."/>
            <person name="Zwiers L.-H."/>
            <person name="Turgeon B."/>
            <person name="Goodwin S."/>
            <person name="Spatafora J."/>
            <person name="Crous P."/>
            <person name="Grigoriev I."/>
        </authorList>
    </citation>
    <scope>NUCLEOTIDE SEQUENCE</scope>
    <source>
        <strain evidence="1">CBS 690.94</strain>
    </source>
</reference>
<evidence type="ECO:0000313" key="1">
    <source>
        <dbReference type="EMBL" id="KAF2437965.1"/>
    </source>
</evidence>
<protein>
    <submittedName>
        <fullName evidence="1">Uncharacterized protein</fullName>
    </submittedName>
</protein>
<name>A0A9P4P434_9PLEO</name>